<sequence>MPKTPSQCKAHKTPPKHPQRSSSVPSSHPLSFSVPQTCHSPVSPPSTSPGVGTDPSPSSAPLPPCCPHHHQYYSDVCPPSPSPS</sequence>
<proteinExistence type="predicted"/>
<dbReference type="EMBL" id="CP069029">
    <property type="protein sequence ID" value="QRC97217.1"/>
    <property type="molecule type" value="Genomic_DNA"/>
</dbReference>
<gene>
    <name evidence="2" type="ORF">JI435_410300</name>
</gene>
<feature type="compositionally biased region" description="Basic residues" evidence="1">
    <location>
        <begin position="9"/>
        <end position="19"/>
    </location>
</feature>
<keyword evidence="3" id="KW-1185">Reference proteome</keyword>
<feature type="compositionally biased region" description="Low complexity" evidence="1">
    <location>
        <begin position="21"/>
        <end position="35"/>
    </location>
</feature>
<feature type="region of interest" description="Disordered" evidence="1">
    <location>
        <begin position="1"/>
        <end position="64"/>
    </location>
</feature>
<protein>
    <submittedName>
        <fullName evidence="2">Uncharacterized protein</fullName>
    </submittedName>
</protein>
<dbReference type="Proteomes" id="UP000663193">
    <property type="component" value="Chromosome 7"/>
</dbReference>
<feature type="compositionally biased region" description="Low complexity" evidence="1">
    <location>
        <begin position="48"/>
        <end position="57"/>
    </location>
</feature>
<name>A0A7U2F239_PHANO</name>
<dbReference type="AlphaFoldDB" id="A0A7U2F239"/>
<evidence type="ECO:0000256" key="1">
    <source>
        <dbReference type="SAM" id="MobiDB-lite"/>
    </source>
</evidence>
<reference evidence="3" key="1">
    <citation type="journal article" date="2021" name="BMC Genomics">
        <title>Chromosome-level genome assembly and manually-curated proteome of model necrotroph Parastagonospora nodorum Sn15 reveals a genome-wide trove of candidate effector homologs, and redundancy of virulence-related functions within an accessory chromosome.</title>
        <authorList>
            <person name="Bertazzoni S."/>
            <person name="Jones D.A.B."/>
            <person name="Phan H.T."/>
            <person name="Tan K.-C."/>
            <person name="Hane J.K."/>
        </authorList>
    </citation>
    <scope>NUCLEOTIDE SEQUENCE [LARGE SCALE GENOMIC DNA]</scope>
    <source>
        <strain evidence="3">SN15 / ATCC MYA-4574 / FGSC 10173)</strain>
    </source>
</reference>
<evidence type="ECO:0000313" key="2">
    <source>
        <dbReference type="EMBL" id="QRC97217.1"/>
    </source>
</evidence>
<dbReference type="VEuPathDB" id="FungiDB:JI435_410300"/>
<accession>A0A7U2F239</accession>
<evidence type="ECO:0000313" key="3">
    <source>
        <dbReference type="Proteomes" id="UP000663193"/>
    </source>
</evidence>
<organism evidence="2 3">
    <name type="scientific">Phaeosphaeria nodorum (strain SN15 / ATCC MYA-4574 / FGSC 10173)</name>
    <name type="common">Glume blotch fungus</name>
    <name type="synonym">Parastagonospora nodorum</name>
    <dbReference type="NCBI Taxonomy" id="321614"/>
    <lineage>
        <taxon>Eukaryota</taxon>
        <taxon>Fungi</taxon>
        <taxon>Dikarya</taxon>
        <taxon>Ascomycota</taxon>
        <taxon>Pezizomycotina</taxon>
        <taxon>Dothideomycetes</taxon>
        <taxon>Pleosporomycetidae</taxon>
        <taxon>Pleosporales</taxon>
        <taxon>Pleosporineae</taxon>
        <taxon>Phaeosphaeriaceae</taxon>
        <taxon>Parastagonospora</taxon>
    </lineage>
</organism>